<reference evidence="5 6" key="1">
    <citation type="submission" date="2019-07" db="EMBL/GenBank/DDBJ databases">
        <title>Analysis of the biochemical properties, biological activity and biotechnological potential of siderophores and biosurfactants produced by Antarctic psychrotolerant bacteria.</title>
        <authorList>
            <person name="Styczynski M."/>
            <person name="Krucon T."/>
            <person name="Decewicz P."/>
            <person name="Dziewit L."/>
        </authorList>
    </citation>
    <scope>NUCLEOTIDE SEQUENCE [LARGE SCALE GENOMIC DNA]</scope>
    <source>
        <strain evidence="5 6">ANT_H27</strain>
    </source>
</reference>
<dbReference type="OrthoDB" id="350535at2"/>
<dbReference type="Pfam" id="PF07972">
    <property type="entry name" value="Flavodoxin_NdrI"/>
    <property type="match status" value="1"/>
</dbReference>
<evidence type="ECO:0000313" key="6">
    <source>
        <dbReference type="Proteomes" id="UP000323856"/>
    </source>
</evidence>
<gene>
    <name evidence="4 5" type="primary">nrdI</name>
    <name evidence="5" type="ORF">FQ154_16715</name>
</gene>
<comment type="similarity">
    <text evidence="2 4">Belongs to the NrdI family.</text>
</comment>
<sequence>MPSSALATPPMHDHAVPAEVHTNSNLIYFSSASGYTHRFVEKLDLDCERIPLRPRDPGLVADSPFVLLLPTYGGEKGERSVPPQVVRFLNDARNRNLLQGVVGAGNTNFGTTYCLAAIKIAAKCNVPLLYKFELMGTPEDVTRVREGLEVFWTRKSQNLK</sequence>
<comment type="caution">
    <text evidence="5">The sequence shown here is derived from an EMBL/GenBank/DDBJ whole genome shotgun (WGS) entry which is preliminary data.</text>
</comment>
<name>A0A5B0E533_9MICC</name>
<organism evidence="5 6">
    <name type="scientific">Paeniglutamicibacter gangotriensis</name>
    <dbReference type="NCBI Taxonomy" id="254787"/>
    <lineage>
        <taxon>Bacteria</taxon>
        <taxon>Bacillati</taxon>
        <taxon>Actinomycetota</taxon>
        <taxon>Actinomycetes</taxon>
        <taxon>Micrococcales</taxon>
        <taxon>Micrococcaceae</taxon>
        <taxon>Paeniglutamicibacter</taxon>
    </lineage>
</organism>
<evidence type="ECO:0000256" key="4">
    <source>
        <dbReference type="HAMAP-Rule" id="MF_00128"/>
    </source>
</evidence>
<dbReference type="InterPro" id="IPR029039">
    <property type="entry name" value="Flavoprotein-like_sf"/>
</dbReference>
<dbReference type="PANTHER" id="PTHR37297:SF1">
    <property type="entry name" value="PROTEIN NRDI"/>
    <property type="match status" value="1"/>
</dbReference>
<dbReference type="AlphaFoldDB" id="A0A5B0E533"/>
<dbReference type="NCBIfam" id="TIGR00333">
    <property type="entry name" value="nrdI"/>
    <property type="match status" value="1"/>
</dbReference>
<dbReference type="HAMAP" id="MF_00128">
    <property type="entry name" value="NrdI"/>
    <property type="match status" value="1"/>
</dbReference>
<evidence type="ECO:0000313" key="5">
    <source>
        <dbReference type="EMBL" id="KAA0974084.1"/>
    </source>
</evidence>
<dbReference type="EMBL" id="VOBL01000021">
    <property type="protein sequence ID" value="KAA0974084.1"/>
    <property type="molecule type" value="Genomic_DNA"/>
</dbReference>
<evidence type="ECO:0000256" key="1">
    <source>
        <dbReference type="ARBA" id="ARBA00003999"/>
    </source>
</evidence>
<dbReference type="Proteomes" id="UP000323856">
    <property type="component" value="Unassembled WGS sequence"/>
</dbReference>
<accession>A0A5B0E533</accession>
<protein>
    <recommendedName>
        <fullName evidence="3 4">Protein NrdI</fullName>
    </recommendedName>
</protein>
<dbReference type="RefSeq" id="WP_007272833.1">
    <property type="nucleotide sequence ID" value="NZ_JBITUG010000002.1"/>
</dbReference>
<dbReference type="PANTHER" id="PTHR37297">
    <property type="entry name" value="PROTEIN NRDI"/>
    <property type="match status" value="1"/>
</dbReference>
<proteinExistence type="inferred from homology"/>
<dbReference type="PIRSF" id="PIRSF005087">
    <property type="entry name" value="NrdI"/>
    <property type="match status" value="1"/>
</dbReference>
<dbReference type="InterPro" id="IPR004465">
    <property type="entry name" value="RNR_NrdI"/>
</dbReference>
<dbReference type="InterPro" id="IPR020852">
    <property type="entry name" value="RNR_Ib_NrdI_bac"/>
</dbReference>
<dbReference type="SUPFAM" id="SSF52218">
    <property type="entry name" value="Flavoproteins"/>
    <property type="match status" value="1"/>
</dbReference>
<evidence type="ECO:0000256" key="2">
    <source>
        <dbReference type="ARBA" id="ARBA00009942"/>
    </source>
</evidence>
<dbReference type="Gene3D" id="3.40.50.360">
    <property type="match status" value="1"/>
</dbReference>
<evidence type="ECO:0000256" key="3">
    <source>
        <dbReference type="ARBA" id="ARBA00020129"/>
    </source>
</evidence>
<comment type="function">
    <text evidence="1 4">Probably involved in ribonucleotide reductase function.</text>
</comment>
<dbReference type="GO" id="GO:0010181">
    <property type="term" value="F:FMN binding"/>
    <property type="evidence" value="ECO:0007669"/>
    <property type="project" value="InterPro"/>
</dbReference>